<dbReference type="InterPro" id="IPR050789">
    <property type="entry name" value="Diverse_Enzym_Activities"/>
</dbReference>
<dbReference type="InterPro" id="IPR012338">
    <property type="entry name" value="Beta-lactam/transpept-like"/>
</dbReference>
<organism evidence="2 3">
    <name type="scientific">Pseudotabrizicola alkalilacus</name>
    <dbReference type="NCBI Taxonomy" id="2305252"/>
    <lineage>
        <taxon>Bacteria</taxon>
        <taxon>Pseudomonadati</taxon>
        <taxon>Pseudomonadota</taxon>
        <taxon>Alphaproteobacteria</taxon>
        <taxon>Rhodobacterales</taxon>
        <taxon>Paracoccaceae</taxon>
        <taxon>Pseudotabrizicola</taxon>
    </lineage>
</organism>
<dbReference type="PANTHER" id="PTHR43283">
    <property type="entry name" value="BETA-LACTAMASE-RELATED"/>
    <property type="match status" value="1"/>
</dbReference>
<dbReference type="SUPFAM" id="SSF56601">
    <property type="entry name" value="beta-lactamase/transpeptidase-like"/>
    <property type="match status" value="1"/>
</dbReference>
<proteinExistence type="predicted"/>
<dbReference type="AlphaFoldDB" id="A0A411YX87"/>
<evidence type="ECO:0000259" key="1">
    <source>
        <dbReference type="Pfam" id="PF00144"/>
    </source>
</evidence>
<evidence type="ECO:0000313" key="3">
    <source>
        <dbReference type="Proteomes" id="UP000284547"/>
    </source>
</evidence>
<dbReference type="OrthoDB" id="9814204at2"/>
<gene>
    <name evidence="2" type="ORF">D1012_20140</name>
</gene>
<dbReference type="EMBL" id="QWEY01000016">
    <property type="protein sequence ID" value="RGP35398.1"/>
    <property type="molecule type" value="Genomic_DNA"/>
</dbReference>
<sequence length="358" mass="39469">MSFTCLKSDEKINGRVFPHGTWQPVADPEKNGITPAFRADLDATLDALPTTSFIAISGGETLYTYGDVSEVSYLASTRKSILSMLMGNAVCDGRIDLDLTIGELGIEEDVGLLAIEKSARLRDLLISSSGVYHPAGSPGGDMKDVPARGSKTPGEYFHYNNWDFNVLGAAFEKLTGRSVFAALEEDLALPLQFEDFDRDRQRMLGYNGQSRYLAYHLFLSGRDMARIGLLMARGGTWGDRQIVPAEWVAKSTQIRVPAEAMNGSRKQRVAGYSYLWWIPVVTPETPEWQGAFVAAGHFGQFILGLPMLDMVFVNRRAISDDMAVARNNGTFTDEPATVKMEEFLAVADKFIAARQKVD</sequence>
<dbReference type="Pfam" id="PF00144">
    <property type="entry name" value="Beta-lactamase"/>
    <property type="match status" value="1"/>
</dbReference>
<comment type="caution">
    <text evidence="2">The sequence shown here is derived from an EMBL/GenBank/DDBJ whole genome shotgun (WGS) entry which is preliminary data.</text>
</comment>
<dbReference type="Proteomes" id="UP000284547">
    <property type="component" value="Unassembled WGS sequence"/>
</dbReference>
<keyword evidence="3" id="KW-1185">Reference proteome</keyword>
<name>A0A411YX87_9RHOB</name>
<evidence type="ECO:0000313" key="2">
    <source>
        <dbReference type="EMBL" id="RGP35398.1"/>
    </source>
</evidence>
<protein>
    <submittedName>
        <fullName evidence="2">Class C beta-lactamase-related serine hydrolase</fullName>
    </submittedName>
</protein>
<reference evidence="2 3" key="1">
    <citation type="submission" date="2018-08" db="EMBL/GenBank/DDBJ databases">
        <title>Flavobacterium tibetense sp. nov., isolated from a wetland YonghuCo on Tibetan Plateau.</title>
        <authorList>
            <person name="Phurbu D."/>
            <person name="Lu H."/>
            <person name="Xing P."/>
        </authorList>
    </citation>
    <scope>NUCLEOTIDE SEQUENCE [LARGE SCALE GENOMIC DNA]</scope>
    <source>
        <strain evidence="2 3">DJC</strain>
    </source>
</reference>
<feature type="domain" description="Beta-lactamase-related" evidence="1">
    <location>
        <begin position="48"/>
        <end position="312"/>
    </location>
</feature>
<dbReference type="InterPro" id="IPR001466">
    <property type="entry name" value="Beta-lactam-related"/>
</dbReference>
<keyword evidence="2" id="KW-0378">Hydrolase</keyword>
<dbReference type="PANTHER" id="PTHR43283:SF7">
    <property type="entry name" value="BETA-LACTAMASE-RELATED DOMAIN-CONTAINING PROTEIN"/>
    <property type="match status" value="1"/>
</dbReference>
<dbReference type="Gene3D" id="3.40.710.10">
    <property type="entry name" value="DD-peptidase/beta-lactamase superfamily"/>
    <property type="match status" value="1"/>
</dbReference>
<dbReference type="GO" id="GO:0016787">
    <property type="term" value="F:hydrolase activity"/>
    <property type="evidence" value="ECO:0007669"/>
    <property type="project" value="UniProtKB-KW"/>
</dbReference>
<accession>A0A411YX87</accession>
<dbReference type="RefSeq" id="WP_118155916.1">
    <property type="nucleotide sequence ID" value="NZ_QWEY01000016.1"/>
</dbReference>